<comment type="similarity">
    <text evidence="1">Belongs to the AB hydrolase superfamily. AB hydrolase 4 family.</text>
</comment>
<dbReference type="GO" id="GO:0034338">
    <property type="term" value="F:short-chain carboxylesterase activity"/>
    <property type="evidence" value="ECO:0007669"/>
    <property type="project" value="TreeGrafter"/>
</dbReference>
<dbReference type="Pfam" id="PF12146">
    <property type="entry name" value="Hydrolase_4"/>
    <property type="match status" value="1"/>
</dbReference>
<dbReference type="InterPro" id="IPR029058">
    <property type="entry name" value="AB_hydrolase_fold"/>
</dbReference>
<dbReference type="PANTHER" id="PTHR10794:SF63">
    <property type="entry name" value="ALPHA_BETA HYDROLASE 1, ISOFORM A"/>
    <property type="match status" value="1"/>
</dbReference>
<proteinExistence type="inferred from homology"/>
<gene>
    <name evidence="5" type="ORF">LEP1GSC060_0653</name>
</gene>
<dbReference type="PANTHER" id="PTHR10794">
    <property type="entry name" value="ABHYDROLASE DOMAIN-CONTAINING PROTEIN"/>
    <property type="match status" value="1"/>
</dbReference>
<feature type="active site" description="Charge relay system" evidence="2">
    <location>
        <position position="329"/>
    </location>
</feature>
<feature type="active site" description="Charge relay system" evidence="2">
    <location>
        <position position="174"/>
    </location>
</feature>
<dbReference type="GO" id="GO:0047372">
    <property type="term" value="F:monoacylglycerol lipase activity"/>
    <property type="evidence" value="ECO:0007669"/>
    <property type="project" value="TreeGrafter"/>
</dbReference>
<dbReference type="InterPro" id="IPR050960">
    <property type="entry name" value="AB_hydrolase_4_sf"/>
</dbReference>
<evidence type="ECO:0000256" key="3">
    <source>
        <dbReference type="SAM" id="MobiDB-lite"/>
    </source>
</evidence>
<protein>
    <submittedName>
        <fullName evidence="5">Alpha/beta hydrolase family protein</fullName>
    </submittedName>
</protein>
<evidence type="ECO:0000313" key="5">
    <source>
        <dbReference type="EMBL" id="EMY78294.1"/>
    </source>
</evidence>
<dbReference type="PIRSF" id="PIRSF005211">
    <property type="entry name" value="Ab_hydro_YheT"/>
    <property type="match status" value="1"/>
</dbReference>
<evidence type="ECO:0000313" key="6">
    <source>
        <dbReference type="Proteomes" id="UP000012313"/>
    </source>
</evidence>
<sequence>MKRNLPKTDRLKNFSGKPMLSKTSHPKNFKTPKFNPPGILKSPFLQTALASFAWNLPKEMPFLSGSDRIVLDAGQGVKLEGSLSRQKNRKAKGFLILLHGWEGSIDSTYILRTSHYFYEKGYDIFRLNYRDHGDTHHLNPEPFNGSLIEETYEAVRKATFFADRNVPVFITGFSLGGNFTLRIARVHSQSEKKLNQLKECIAVSPAIHPKDATILMDGKLIIGNYFLNKWKKSIRKKRIHFPTLVPYDEILKERSVMKMTKKLIDSTDEFQDLDHYFGTYTLGEKELSQILVSTTILTAKDDPIIRGESFLSLHPNKNVKISIQDFGGHNGFLENWKGSCWYFRILEEIFC</sequence>
<reference evidence="5" key="1">
    <citation type="submission" date="2013-03" db="EMBL/GenBank/DDBJ databases">
        <authorList>
            <person name="Harkins D.M."/>
            <person name="Durkin A.S."/>
            <person name="Brinkac L.M."/>
            <person name="Haft D.H."/>
            <person name="Selengut J.D."/>
            <person name="Sanka R."/>
            <person name="DePew J."/>
            <person name="Purushe J."/>
            <person name="Hartskeerl R.A."/>
            <person name="Ahmed A."/>
            <person name="van der Linden H."/>
            <person name="Goris M.G.A."/>
            <person name="Vinetz J.M."/>
            <person name="Sutton G.G."/>
            <person name="Nierman W.C."/>
            <person name="Fouts D.E."/>
        </authorList>
    </citation>
    <scope>NUCLEOTIDE SEQUENCE [LARGE SCALE GENOMIC DNA]</scope>
    <source>
        <strain evidence="5">ICFT</strain>
    </source>
</reference>
<dbReference type="SUPFAM" id="SSF53474">
    <property type="entry name" value="alpha/beta-Hydrolases"/>
    <property type="match status" value="1"/>
</dbReference>
<comment type="caution">
    <text evidence="5">The sequence shown here is derived from an EMBL/GenBank/DDBJ whole genome shotgun (WGS) entry which is preliminary data.</text>
</comment>
<name>N1WMA2_9LEPT</name>
<evidence type="ECO:0000256" key="1">
    <source>
        <dbReference type="ARBA" id="ARBA00010884"/>
    </source>
</evidence>
<dbReference type="InterPro" id="IPR022742">
    <property type="entry name" value="Hydrolase_4"/>
</dbReference>
<keyword evidence="5" id="KW-0378">Hydrolase</keyword>
<feature type="region of interest" description="Disordered" evidence="3">
    <location>
        <begin position="1"/>
        <end position="31"/>
    </location>
</feature>
<feature type="compositionally biased region" description="Basic and acidic residues" evidence="3">
    <location>
        <begin position="1"/>
        <end position="12"/>
    </location>
</feature>
<keyword evidence="6" id="KW-1185">Reference proteome</keyword>
<organism evidence="5 6">
    <name type="scientific">Leptospira weilii serovar Ranarum str. ICFT</name>
    <dbReference type="NCBI Taxonomy" id="1218598"/>
    <lineage>
        <taxon>Bacteria</taxon>
        <taxon>Pseudomonadati</taxon>
        <taxon>Spirochaetota</taxon>
        <taxon>Spirochaetia</taxon>
        <taxon>Leptospirales</taxon>
        <taxon>Leptospiraceae</taxon>
        <taxon>Leptospira</taxon>
    </lineage>
</organism>
<feature type="domain" description="Serine aminopeptidase S33" evidence="4">
    <location>
        <begin position="90"/>
        <end position="262"/>
    </location>
</feature>
<evidence type="ECO:0000256" key="2">
    <source>
        <dbReference type="PIRSR" id="PIRSR005211-1"/>
    </source>
</evidence>
<feature type="active site" description="Charge relay system" evidence="2">
    <location>
        <position position="302"/>
    </location>
</feature>
<dbReference type="AlphaFoldDB" id="N1WMA2"/>
<evidence type="ECO:0000259" key="4">
    <source>
        <dbReference type="Pfam" id="PF12146"/>
    </source>
</evidence>
<dbReference type="STRING" id="1218598.LEP1GSC060_0653"/>
<dbReference type="EMBL" id="AOHC02000023">
    <property type="protein sequence ID" value="EMY78294.1"/>
    <property type="molecule type" value="Genomic_DNA"/>
</dbReference>
<dbReference type="InterPro" id="IPR012020">
    <property type="entry name" value="ABHD4"/>
</dbReference>
<dbReference type="Gene3D" id="3.40.50.1820">
    <property type="entry name" value="alpha/beta hydrolase"/>
    <property type="match status" value="1"/>
</dbReference>
<accession>N1WMA2</accession>
<dbReference type="Proteomes" id="UP000012313">
    <property type="component" value="Unassembled WGS sequence"/>
</dbReference>